<accession>A0AAJ0BE16</accession>
<evidence type="ECO:0000313" key="3">
    <source>
        <dbReference type="Proteomes" id="UP001239445"/>
    </source>
</evidence>
<feature type="compositionally biased region" description="Basic residues" evidence="1">
    <location>
        <begin position="412"/>
        <end position="423"/>
    </location>
</feature>
<name>A0AAJ0BE16_9PEZI</name>
<feature type="region of interest" description="Disordered" evidence="1">
    <location>
        <begin position="194"/>
        <end position="233"/>
    </location>
</feature>
<reference evidence="2" key="1">
    <citation type="submission" date="2023-06" db="EMBL/GenBank/DDBJ databases">
        <title>Genome-scale phylogeny and comparative genomics of the fungal order Sordariales.</title>
        <authorList>
            <consortium name="Lawrence Berkeley National Laboratory"/>
            <person name="Hensen N."/>
            <person name="Bonometti L."/>
            <person name="Westerberg I."/>
            <person name="Brannstrom I.O."/>
            <person name="Guillou S."/>
            <person name="Cros-Aarteil S."/>
            <person name="Calhoun S."/>
            <person name="Haridas S."/>
            <person name="Kuo A."/>
            <person name="Mondo S."/>
            <person name="Pangilinan J."/>
            <person name="Riley R."/>
            <person name="Labutti K."/>
            <person name="Andreopoulos B."/>
            <person name="Lipzen A."/>
            <person name="Chen C."/>
            <person name="Yanf M."/>
            <person name="Daum C."/>
            <person name="Ng V."/>
            <person name="Clum A."/>
            <person name="Steindorff A."/>
            <person name="Ohm R."/>
            <person name="Martin F."/>
            <person name="Silar P."/>
            <person name="Natvig D."/>
            <person name="Lalanne C."/>
            <person name="Gautier V."/>
            <person name="Ament-Velasquez S.L."/>
            <person name="Kruys A."/>
            <person name="Hutchinson M.I."/>
            <person name="Powell A.J."/>
            <person name="Barry K."/>
            <person name="Miller A.N."/>
            <person name="Grigoriev I.V."/>
            <person name="Debuchy R."/>
            <person name="Gladieux P."/>
            <person name="Thoren M.H."/>
            <person name="Johannesson H."/>
        </authorList>
    </citation>
    <scope>NUCLEOTIDE SEQUENCE</scope>
    <source>
        <strain evidence="2">PSN4</strain>
    </source>
</reference>
<comment type="caution">
    <text evidence="2">The sequence shown here is derived from an EMBL/GenBank/DDBJ whole genome shotgun (WGS) entry which is preliminary data.</text>
</comment>
<evidence type="ECO:0000313" key="2">
    <source>
        <dbReference type="EMBL" id="KAK1756145.1"/>
    </source>
</evidence>
<organism evidence="2 3">
    <name type="scientific">Echria macrotheca</name>
    <dbReference type="NCBI Taxonomy" id="438768"/>
    <lineage>
        <taxon>Eukaryota</taxon>
        <taxon>Fungi</taxon>
        <taxon>Dikarya</taxon>
        <taxon>Ascomycota</taxon>
        <taxon>Pezizomycotina</taxon>
        <taxon>Sordariomycetes</taxon>
        <taxon>Sordariomycetidae</taxon>
        <taxon>Sordariales</taxon>
        <taxon>Schizotheciaceae</taxon>
        <taxon>Echria</taxon>
    </lineage>
</organism>
<dbReference type="EMBL" id="MU839832">
    <property type="protein sequence ID" value="KAK1756145.1"/>
    <property type="molecule type" value="Genomic_DNA"/>
</dbReference>
<sequence>MAPTSPLTTIATMSTPNSFHTAPITSSDSPGGGRPEDTGISSPIHDDQFPGPGPSPSTTTTQKFRRAVLPVHSLRAHCQIQLEEELFLPAILLLDNLLTDGSPTPPSDSSSSSSGDRRGREVDAKKTPAARVATPQQLAILNTLTIHPVYTSRLTEPTNAHVAARARIYLQGVLALVGPINANLRAAFAFSRHGGGGSGYRRESRFGTSGHTSPLESSSSVDGSTESSESLDGRMANEQSLWRRGTDFWAVLGWAFRCAAEHPHRWAFWRGWVEFMVEVLEVDWDEREALDETRLGGVDEKNKMVKGSLLVAYLEDVRKERKNVLKEVVRALLAFTDDDPTDKVIYREVFDRELAVGTGKGSKRKRSPTVLDLDNDKFGDYFDMAGDDDLGDEDEDEEEGSPPSPSPGMRRSTSRRGRGRGRPAKQDASSTTGPRISEAVADTINIRLRLFRILSAAANALPEYFCEVGDLYGMFTDRVRGMPLPLFRLFVESHTNNLPGVVEVEILRNLVDDLLPSSRPSPASVDPDTDAENGLSPVILEKCFLPFAAARVQPEENAKLAVVLESMMWFMWARGALSGEGGGGLGRAVERGIRAREDKIRRRLEGLGVTAADREAKEVLDRSARSLRVLVTIGGL</sequence>
<proteinExistence type="predicted"/>
<feature type="compositionally biased region" description="Basic and acidic residues" evidence="1">
    <location>
        <begin position="115"/>
        <end position="126"/>
    </location>
</feature>
<protein>
    <submittedName>
        <fullName evidence="2">Uncharacterized protein</fullName>
    </submittedName>
</protein>
<feature type="region of interest" description="Disordered" evidence="1">
    <location>
        <begin position="384"/>
        <end position="436"/>
    </location>
</feature>
<keyword evidence="3" id="KW-1185">Reference proteome</keyword>
<feature type="compositionally biased region" description="Low complexity" evidence="1">
    <location>
        <begin position="216"/>
        <end position="230"/>
    </location>
</feature>
<feature type="region of interest" description="Disordered" evidence="1">
    <location>
        <begin position="1"/>
        <end position="61"/>
    </location>
</feature>
<feature type="compositionally biased region" description="Low complexity" evidence="1">
    <location>
        <begin position="101"/>
        <end position="114"/>
    </location>
</feature>
<dbReference type="Proteomes" id="UP001239445">
    <property type="component" value="Unassembled WGS sequence"/>
</dbReference>
<evidence type="ECO:0000256" key="1">
    <source>
        <dbReference type="SAM" id="MobiDB-lite"/>
    </source>
</evidence>
<dbReference type="AlphaFoldDB" id="A0AAJ0BE16"/>
<gene>
    <name evidence="2" type="ORF">QBC47DRAFT_321207</name>
</gene>
<feature type="region of interest" description="Disordered" evidence="1">
    <location>
        <begin position="101"/>
        <end position="131"/>
    </location>
</feature>
<feature type="compositionally biased region" description="Acidic residues" evidence="1">
    <location>
        <begin position="385"/>
        <end position="400"/>
    </location>
</feature>
<feature type="compositionally biased region" description="Polar residues" evidence="1">
    <location>
        <begin position="1"/>
        <end position="29"/>
    </location>
</feature>